<accession>A0A7R5KSV2</accession>
<keyword evidence="4" id="KW-1185">Reference proteome</keyword>
<feature type="domain" description="Death" evidence="3">
    <location>
        <begin position="83"/>
        <end position="119"/>
    </location>
</feature>
<name>A0A7R5KSV2_9PASS</name>
<evidence type="ECO:0000259" key="3">
    <source>
        <dbReference type="PROSITE" id="PS50017"/>
    </source>
</evidence>
<feature type="signal peptide" evidence="2">
    <location>
        <begin position="1"/>
        <end position="18"/>
    </location>
</feature>
<keyword evidence="1" id="KW-0472">Membrane</keyword>
<proteinExistence type="predicted"/>
<reference evidence="5" key="1">
    <citation type="submission" date="2025-08" db="UniProtKB">
        <authorList>
            <consortium name="RefSeq"/>
        </authorList>
    </citation>
    <scope>IDENTIFICATION</scope>
    <source>
        <tissue evidence="5">Muscle</tissue>
    </source>
</reference>
<evidence type="ECO:0000313" key="4">
    <source>
        <dbReference type="Proteomes" id="UP000504627"/>
    </source>
</evidence>
<keyword evidence="1" id="KW-1133">Transmembrane helix</keyword>
<keyword evidence="2" id="KW-0732">Signal</keyword>
<dbReference type="Gene3D" id="1.10.533.10">
    <property type="entry name" value="Death Domain, Fas"/>
    <property type="match status" value="1"/>
</dbReference>
<keyword evidence="1 5" id="KW-0812">Transmembrane</keyword>
<dbReference type="PROSITE" id="PS50017">
    <property type="entry name" value="DEATH_DOMAIN"/>
    <property type="match status" value="1"/>
</dbReference>
<feature type="chain" id="PRO_5030906902" evidence="2">
    <location>
        <begin position="19"/>
        <end position="213"/>
    </location>
</feature>
<dbReference type="RefSeq" id="XP_039243635.1">
    <property type="nucleotide sequence ID" value="XM_039387701.1"/>
</dbReference>
<protein>
    <submittedName>
        <fullName evidence="5">Transmembrane and death domain protein 1</fullName>
    </submittedName>
</protein>
<dbReference type="CTD" id="112163659"/>
<dbReference type="Proteomes" id="UP000504627">
    <property type="component" value="Unplaced"/>
</dbReference>
<evidence type="ECO:0000256" key="1">
    <source>
        <dbReference type="SAM" id="Phobius"/>
    </source>
</evidence>
<dbReference type="InterPro" id="IPR000488">
    <property type="entry name" value="Death_dom"/>
</dbReference>
<dbReference type="GeneID" id="120324544"/>
<dbReference type="SUPFAM" id="SSF47986">
    <property type="entry name" value="DEATH domain"/>
    <property type="match status" value="1"/>
</dbReference>
<dbReference type="GO" id="GO:0007165">
    <property type="term" value="P:signal transduction"/>
    <property type="evidence" value="ECO:0007669"/>
    <property type="project" value="InterPro"/>
</dbReference>
<dbReference type="InParanoid" id="A0A7R5KSV2"/>
<dbReference type="AlphaFoldDB" id="A0A7R5KSV2"/>
<feature type="transmembrane region" description="Helical" evidence="1">
    <location>
        <begin position="179"/>
        <end position="204"/>
    </location>
</feature>
<gene>
    <name evidence="5" type="primary">TMDD1</name>
</gene>
<evidence type="ECO:0000256" key="2">
    <source>
        <dbReference type="SAM" id="SignalP"/>
    </source>
</evidence>
<sequence length="213" mass="23671">MLVPVGLALLLLATGGRGDDTVAATVGRHTMGRIAELLSRSECLQLQAELNGPDEELQLEPEHLSGRSRPGRPRRGRRCSEALRHWLVTAGEATTWDRLVRSLRSIGRSDIARELGKNLNQDRSLQLKRNVEGYSRSVQHLSSVQLQPGGLRGRRAPGTGDLLLERQRLPRYSRDPLGWVQPVVLGVLGAFLTSTLLTGTLMYYCHWRRLLAA</sequence>
<organism evidence="4 5">
    <name type="scientific">Pipra filicauda</name>
    <name type="common">Wire-tailed manakin</name>
    <dbReference type="NCBI Taxonomy" id="649802"/>
    <lineage>
        <taxon>Eukaryota</taxon>
        <taxon>Metazoa</taxon>
        <taxon>Chordata</taxon>
        <taxon>Craniata</taxon>
        <taxon>Vertebrata</taxon>
        <taxon>Euteleostomi</taxon>
        <taxon>Archelosauria</taxon>
        <taxon>Archosauria</taxon>
        <taxon>Dinosauria</taxon>
        <taxon>Saurischia</taxon>
        <taxon>Theropoda</taxon>
        <taxon>Coelurosauria</taxon>
        <taxon>Aves</taxon>
        <taxon>Neognathae</taxon>
        <taxon>Neoaves</taxon>
        <taxon>Telluraves</taxon>
        <taxon>Australaves</taxon>
        <taxon>Passeriformes</taxon>
        <taxon>Pipridae</taxon>
        <taxon>Pipra</taxon>
    </lineage>
</organism>
<dbReference type="InterPro" id="IPR011029">
    <property type="entry name" value="DEATH-like_dom_sf"/>
</dbReference>
<evidence type="ECO:0000313" key="5">
    <source>
        <dbReference type="RefSeq" id="XP_039243635.1"/>
    </source>
</evidence>